<dbReference type="PROSITE" id="PS50111">
    <property type="entry name" value="CHEMOTAXIS_TRANSDUC_2"/>
    <property type="match status" value="1"/>
</dbReference>
<dbReference type="Gene3D" id="1.10.287.950">
    <property type="entry name" value="Methyl-accepting chemotaxis protein"/>
    <property type="match status" value="1"/>
</dbReference>
<gene>
    <name evidence="7" type="primary">mcp4_3</name>
    <name evidence="7" type="ORF">NCTC12714_00323</name>
</gene>
<keyword evidence="4" id="KW-0812">Transmembrane</keyword>
<reference evidence="7 8" key="1">
    <citation type="submission" date="2018-06" db="EMBL/GenBank/DDBJ databases">
        <authorList>
            <consortium name="Pathogen Informatics"/>
            <person name="Doyle S."/>
        </authorList>
    </citation>
    <scope>NUCLEOTIDE SEQUENCE [LARGE SCALE GENOMIC DNA]</scope>
    <source>
        <strain evidence="7 8">NCTC12714</strain>
    </source>
</reference>
<evidence type="ECO:0000259" key="5">
    <source>
        <dbReference type="PROSITE" id="PS50111"/>
    </source>
</evidence>
<dbReference type="GO" id="GO:0016020">
    <property type="term" value="C:membrane"/>
    <property type="evidence" value="ECO:0007669"/>
    <property type="project" value="InterPro"/>
</dbReference>
<dbReference type="EMBL" id="UGJE01000002">
    <property type="protein sequence ID" value="STQ85538.1"/>
    <property type="molecule type" value="Genomic_DNA"/>
</dbReference>
<protein>
    <submittedName>
        <fullName evidence="7">Putative MCP-type signal transduction protein</fullName>
    </submittedName>
</protein>
<proteinExistence type="inferred from homology"/>
<keyword evidence="1 3" id="KW-0807">Transducer</keyword>
<evidence type="ECO:0000259" key="6">
    <source>
        <dbReference type="PROSITE" id="PS50885"/>
    </source>
</evidence>
<keyword evidence="4" id="KW-1133">Transmembrane helix</keyword>
<feature type="transmembrane region" description="Helical" evidence="4">
    <location>
        <begin position="12"/>
        <end position="32"/>
    </location>
</feature>
<dbReference type="AlphaFoldDB" id="A0A377PRE0"/>
<dbReference type="GO" id="GO:0007165">
    <property type="term" value="P:signal transduction"/>
    <property type="evidence" value="ECO:0007669"/>
    <property type="project" value="UniProtKB-KW"/>
</dbReference>
<accession>A0A377PRE0</accession>
<dbReference type="InterPro" id="IPR004089">
    <property type="entry name" value="MCPsignal_dom"/>
</dbReference>
<dbReference type="PROSITE" id="PS50885">
    <property type="entry name" value="HAMP"/>
    <property type="match status" value="1"/>
</dbReference>
<evidence type="ECO:0000313" key="8">
    <source>
        <dbReference type="Proteomes" id="UP000255139"/>
    </source>
</evidence>
<evidence type="ECO:0000313" key="7">
    <source>
        <dbReference type="EMBL" id="STQ85538.1"/>
    </source>
</evidence>
<comment type="similarity">
    <text evidence="2">Belongs to the methyl-accepting chemotaxis (MCP) protein family.</text>
</comment>
<dbReference type="CDD" id="cd18773">
    <property type="entry name" value="PDC1_HK_sensor"/>
    <property type="match status" value="1"/>
</dbReference>
<dbReference type="RefSeq" id="WP_280523644.1">
    <property type="nucleotide sequence ID" value="NZ_UGJE01000002.1"/>
</dbReference>
<feature type="transmembrane region" description="Helical" evidence="4">
    <location>
        <begin position="314"/>
        <end position="337"/>
    </location>
</feature>
<dbReference type="Pfam" id="PF00015">
    <property type="entry name" value="MCPsignal"/>
    <property type="match status" value="1"/>
</dbReference>
<name>A0A377PRE0_9HELI</name>
<dbReference type="PANTHER" id="PTHR32089:SF112">
    <property type="entry name" value="LYSOZYME-LIKE PROTEIN-RELATED"/>
    <property type="match status" value="1"/>
</dbReference>
<dbReference type="SUPFAM" id="SSF58104">
    <property type="entry name" value="Methyl-accepting chemotaxis protein (MCP) signaling domain"/>
    <property type="match status" value="1"/>
</dbReference>
<dbReference type="Proteomes" id="UP000255139">
    <property type="component" value="Unassembled WGS sequence"/>
</dbReference>
<evidence type="ECO:0000256" key="1">
    <source>
        <dbReference type="ARBA" id="ARBA00023224"/>
    </source>
</evidence>
<organism evidence="7 8">
    <name type="scientific">Helicobacter muridarum</name>
    <dbReference type="NCBI Taxonomy" id="216"/>
    <lineage>
        <taxon>Bacteria</taxon>
        <taxon>Pseudomonadati</taxon>
        <taxon>Campylobacterota</taxon>
        <taxon>Epsilonproteobacteria</taxon>
        <taxon>Campylobacterales</taxon>
        <taxon>Helicobacteraceae</taxon>
        <taxon>Helicobacter</taxon>
    </lineage>
</organism>
<dbReference type="Gene3D" id="6.10.340.10">
    <property type="match status" value="1"/>
</dbReference>
<keyword evidence="8" id="KW-1185">Reference proteome</keyword>
<keyword evidence="4" id="KW-0472">Membrane</keyword>
<evidence type="ECO:0000256" key="4">
    <source>
        <dbReference type="SAM" id="Phobius"/>
    </source>
</evidence>
<dbReference type="PANTHER" id="PTHR32089">
    <property type="entry name" value="METHYL-ACCEPTING CHEMOTAXIS PROTEIN MCPB"/>
    <property type="match status" value="1"/>
</dbReference>
<evidence type="ECO:0000256" key="3">
    <source>
        <dbReference type="PROSITE-ProRule" id="PRU00284"/>
    </source>
</evidence>
<dbReference type="SMART" id="SM00283">
    <property type="entry name" value="MA"/>
    <property type="match status" value="1"/>
</dbReference>
<feature type="domain" description="HAMP" evidence="6">
    <location>
        <begin position="407"/>
        <end position="450"/>
    </location>
</feature>
<evidence type="ECO:0000256" key="2">
    <source>
        <dbReference type="ARBA" id="ARBA00029447"/>
    </source>
</evidence>
<feature type="domain" description="Methyl-accepting transducer" evidence="5">
    <location>
        <begin position="494"/>
        <end position="688"/>
    </location>
</feature>
<dbReference type="Gene3D" id="3.30.450.20">
    <property type="entry name" value="PAS domain"/>
    <property type="match status" value="1"/>
</dbReference>
<dbReference type="InterPro" id="IPR003660">
    <property type="entry name" value="HAMP_dom"/>
</dbReference>
<sequence>MFFSKLSIGAKVSLIISLSVIVSILCLSFFIIKFSADELKQQNAKILNQASSRYINLLSETATEMYTAMLIGSTIINTEVQKDNIKNTDYILDSIASLPNNVLTFNWIYLYIPKININSEQKEIVVVTRNDGNKGTKSYSFIEDRSILQFEDVQKAFRDNKPSLSKPRRINFQNQDMFVQGLSLPIRDKDGKVIGVLGCLVDFNIVGKPFLDKEATVYPNDQRFMIDNEGIIAINKNQSYLGSKLDEISPTQYSKDILAAAREGRGGIFPYVTSSGINSTVEMKSLEVIKGSGQYWNIITLIPNNIISQIINKLVYIILILSLMSISFIILITIFFMRKSVSIQVTNIGKALSECFKYLNHETNQPPALVKIKSQDELGRMAEAINSNIQRTQKSLEQDSNAVAQSVQTAKAIEQGDLSARIMENPANPQLKELKNVLNSMLDVLQQKIGRDTNEIARVFDSYTRLDFTTKINDAKGQVEIVTNTLGNEITKMLHTSANFAKELESQSKELENAVNTLSESSNKQASSLEETASAIEEITSSMQNVSGRTDEVIKQSEDIKNVIGIIRDIADQTNLLALNAAIEAARAGEHGRGFAVVADEVRKLAERTQKSLGEIEANTNILVQSINDMAESIKEQAQGISQINEAISDLESATQQNAEIASHSQQISNAVDNVAQKILDDVNKKKF</sequence>